<dbReference type="Proteomes" id="UP000054217">
    <property type="component" value="Unassembled WGS sequence"/>
</dbReference>
<reference evidence="2" key="2">
    <citation type="submission" date="2015-01" db="EMBL/GenBank/DDBJ databases">
        <title>Evolutionary Origins and Diversification of the Mycorrhizal Mutualists.</title>
        <authorList>
            <consortium name="DOE Joint Genome Institute"/>
            <consortium name="Mycorrhizal Genomics Consortium"/>
            <person name="Kohler A."/>
            <person name="Kuo A."/>
            <person name="Nagy L.G."/>
            <person name="Floudas D."/>
            <person name="Copeland A."/>
            <person name="Barry K.W."/>
            <person name="Cichocki N."/>
            <person name="Veneault-Fourrey C."/>
            <person name="LaButti K."/>
            <person name="Lindquist E.A."/>
            <person name="Lipzen A."/>
            <person name="Lundell T."/>
            <person name="Morin E."/>
            <person name="Murat C."/>
            <person name="Riley R."/>
            <person name="Ohm R."/>
            <person name="Sun H."/>
            <person name="Tunlid A."/>
            <person name="Henrissat B."/>
            <person name="Grigoriev I.V."/>
            <person name="Hibbett D.S."/>
            <person name="Martin F."/>
        </authorList>
    </citation>
    <scope>NUCLEOTIDE SEQUENCE [LARGE SCALE GENOMIC DNA]</scope>
    <source>
        <strain evidence="2">Marx 270</strain>
    </source>
</reference>
<evidence type="ECO:0000313" key="2">
    <source>
        <dbReference type="Proteomes" id="UP000054217"/>
    </source>
</evidence>
<keyword evidence="2" id="KW-1185">Reference proteome</keyword>
<evidence type="ECO:0000313" key="1">
    <source>
        <dbReference type="EMBL" id="KIN98449.1"/>
    </source>
</evidence>
<accession>A0A0C3NBF1</accession>
<protein>
    <submittedName>
        <fullName evidence="1">Uncharacterized protein</fullName>
    </submittedName>
</protein>
<sequence length="145" mass="17485">MLRLDPEARIQEKYREIRPQDLAVSKEVTEENRFGQGSSKLAWFWTLDTQLNMEDGGLMEEFYRINWLKASTRRNRWMEDMSLVKHEMMFWTILWFKNQRNTWEARALNSEEPGQMAYAKKQVGLWSEFVQKAKLMFQGMQMDCT</sequence>
<dbReference type="OrthoDB" id="3232711at2759"/>
<dbReference type="EMBL" id="KN832015">
    <property type="protein sequence ID" value="KIN98449.1"/>
    <property type="molecule type" value="Genomic_DNA"/>
</dbReference>
<name>A0A0C3NBF1_PISTI</name>
<reference evidence="1 2" key="1">
    <citation type="submission" date="2014-04" db="EMBL/GenBank/DDBJ databases">
        <authorList>
            <consortium name="DOE Joint Genome Institute"/>
            <person name="Kuo A."/>
            <person name="Kohler A."/>
            <person name="Costa M.D."/>
            <person name="Nagy L.G."/>
            <person name="Floudas D."/>
            <person name="Copeland A."/>
            <person name="Barry K.W."/>
            <person name="Cichocki N."/>
            <person name="Veneault-Fourrey C."/>
            <person name="LaButti K."/>
            <person name="Lindquist E.A."/>
            <person name="Lipzen A."/>
            <person name="Lundell T."/>
            <person name="Morin E."/>
            <person name="Murat C."/>
            <person name="Sun H."/>
            <person name="Tunlid A."/>
            <person name="Henrissat B."/>
            <person name="Grigoriev I.V."/>
            <person name="Hibbett D.S."/>
            <person name="Martin F."/>
            <person name="Nordberg H.P."/>
            <person name="Cantor M.N."/>
            <person name="Hua S.X."/>
        </authorList>
    </citation>
    <scope>NUCLEOTIDE SEQUENCE [LARGE SCALE GENOMIC DNA]</scope>
    <source>
        <strain evidence="1 2">Marx 270</strain>
    </source>
</reference>
<dbReference type="AlphaFoldDB" id="A0A0C3NBF1"/>
<proteinExistence type="predicted"/>
<dbReference type="HOGENOM" id="CLU_003703_6_0_1"/>
<gene>
    <name evidence="1" type="ORF">M404DRAFT_157600</name>
</gene>
<organism evidence="1 2">
    <name type="scientific">Pisolithus tinctorius Marx 270</name>
    <dbReference type="NCBI Taxonomy" id="870435"/>
    <lineage>
        <taxon>Eukaryota</taxon>
        <taxon>Fungi</taxon>
        <taxon>Dikarya</taxon>
        <taxon>Basidiomycota</taxon>
        <taxon>Agaricomycotina</taxon>
        <taxon>Agaricomycetes</taxon>
        <taxon>Agaricomycetidae</taxon>
        <taxon>Boletales</taxon>
        <taxon>Sclerodermatineae</taxon>
        <taxon>Pisolithaceae</taxon>
        <taxon>Pisolithus</taxon>
    </lineage>
</organism>
<dbReference type="InParanoid" id="A0A0C3NBF1"/>